<accession>A0A5C3QF87</accession>
<feature type="compositionally biased region" description="Basic residues" evidence="4">
    <location>
        <begin position="1"/>
        <end position="10"/>
    </location>
</feature>
<dbReference type="GO" id="GO:0030690">
    <property type="term" value="C:Noc1p-Noc2p complex"/>
    <property type="evidence" value="ECO:0007669"/>
    <property type="project" value="TreeGrafter"/>
</dbReference>
<evidence type="ECO:0000256" key="3">
    <source>
        <dbReference type="ARBA" id="ARBA00023242"/>
    </source>
</evidence>
<dbReference type="AlphaFoldDB" id="A0A5C3QF87"/>
<dbReference type="EMBL" id="ML178852">
    <property type="protein sequence ID" value="TFK96993.1"/>
    <property type="molecule type" value="Genomic_DNA"/>
</dbReference>
<evidence type="ECO:0000256" key="1">
    <source>
        <dbReference type="ARBA" id="ARBA00004123"/>
    </source>
</evidence>
<reference evidence="5 6" key="1">
    <citation type="journal article" date="2019" name="Nat. Ecol. Evol.">
        <title>Megaphylogeny resolves global patterns of mushroom evolution.</title>
        <authorList>
            <person name="Varga T."/>
            <person name="Krizsan K."/>
            <person name="Foldi C."/>
            <person name="Dima B."/>
            <person name="Sanchez-Garcia M."/>
            <person name="Sanchez-Ramirez S."/>
            <person name="Szollosi G.J."/>
            <person name="Szarkandi J.G."/>
            <person name="Papp V."/>
            <person name="Albert L."/>
            <person name="Andreopoulos W."/>
            <person name="Angelini C."/>
            <person name="Antonin V."/>
            <person name="Barry K.W."/>
            <person name="Bougher N.L."/>
            <person name="Buchanan P."/>
            <person name="Buyck B."/>
            <person name="Bense V."/>
            <person name="Catcheside P."/>
            <person name="Chovatia M."/>
            <person name="Cooper J."/>
            <person name="Damon W."/>
            <person name="Desjardin D."/>
            <person name="Finy P."/>
            <person name="Geml J."/>
            <person name="Haridas S."/>
            <person name="Hughes K."/>
            <person name="Justo A."/>
            <person name="Karasinski D."/>
            <person name="Kautmanova I."/>
            <person name="Kiss B."/>
            <person name="Kocsube S."/>
            <person name="Kotiranta H."/>
            <person name="LaButti K.M."/>
            <person name="Lechner B.E."/>
            <person name="Liimatainen K."/>
            <person name="Lipzen A."/>
            <person name="Lukacs Z."/>
            <person name="Mihaltcheva S."/>
            <person name="Morgado L.N."/>
            <person name="Niskanen T."/>
            <person name="Noordeloos M.E."/>
            <person name="Ohm R.A."/>
            <person name="Ortiz-Santana B."/>
            <person name="Ovrebo C."/>
            <person name="Racz N."/>
            <person name="Riley R."/>
            <person name="Savchenko A."/>
            <person name="Shiryaev A."/>
            <person name="Soop K."/>
            <person name="Spirin V."/>
            <person name="Szebenyi C."/>
            <person name="Tomsovsky M."/>
            <person name="Tulloss R.E."/>
            <person name="Uehling J."/>
            <person name="Grigoriev I.V."/>
            <person name="Vagvolgyi C."/>
            <person name="Papp T."/>
            <person name="Martin F.M."/>
            <person name="Miettinen O."/>
            <person name="Hibbett D.S."/>
            <person name="Nagy L.G."/>
        </authorList>
    </citation>
    <scope>NUCLEOTIDE SEQUENCE [LARGE SCALE GENOMIC DNA]</scope>
    <source>
        <strain evidence="5 6">CBS 309.79</strain>
    </source>
</reference>
<evidence type="ECO:0000313" key="6">
    <source>
        <dbReference type="Proteomes" id="UP000305067"/>
    </source>
</evidence>
<dbReference type="PANTHER" id="PTHR12687">
    <property type="entry name" value="NUCLEOLAR COMPLEX 2 AND RAD4-RELATED"/>
    <property type="match status" value="1"/>
</dbReference>
<dbReference type="GO" id="GO:0005654">
    <property type="term" value="C:nucleoplasm"/>
    <property type="evidence" value="ECO:0007669"/>
    <property type="project" value="TreeGrafter"/>
</dbReference>
<gene>
    <name evidence="5" type="ORF">BDV98DRAFT_651547</name>
</gene>
<feature type="compositionally biased region" description="Acidic residues" evidence="4">
    <location>
        <begin position="721"/>
        <end position="755"/>
    </location>
</feature>
<feature type="region of interest" description="Disordered" evidence="4">
    <location>
        <begin position="618"/>
        <end position="637"/>
    </location>
</feature>
<dbReference type="Proteomes" id="UP000305067">
    <property type="component" value="Unassembled WGS sequence"/>
</dbReference>
<feature type="region of interest" description="Disordered" evidence="4">
    <location>
        <begin position="164"/>
        <end position="185"/>
    </location>
</feature>
<feature type="compositionally biased region" description="Basic and acidic residues" evidence="4">
    <location>
        <begin position="62"/>
        <end position="74"/>
    </location>
</feature>
<evidence type="ECO:0000256" key="2">
    <source>
        <dbReference type="ARBA" id="ARBA00005907"/>
    </source>
</evidence>
<keyword evidence="6" id="KW-1185">Reference proteome</keyword>
<dbReference type="InterPro" id="IPR005343">
    <property type="entry name" value="Noc2"/>
</dbReference>
<dbReference type="GO" id="GO:0005730">
    <property type="term" value="C:nucleolus"/>
    <property type="evidence" value="ECO:0007669"/>
    <property type="project" value="TreeGrafter"/>
</dbReference>
<dbReference type="STRING" id="1884261.A0A5C3QF87"/>
<keyword evidence="3" id="KW-0539">Nucleus</keyword>
<feature type="region of interest" description="Disordered" evidence="4">
    <location>
        <begin position="1"/>
        <end position="121"/>
    </location>
</feature>
<dbReference type="GO" id="GO:0030691">
    <property type="term" value="C:Noc2p-Noc3p complex"/>
    <property type="evidence" value="ECO:0007669"/>
    <property type="project" value="TreeGrafter"/>
</dbReference>
<evidence type="ECO:0000256" key="4">
    <source>
        <dbReference type="SAM" id="MobiDB-lite"/>
    </source>
</evidence>
<evidence type="ECO:0000313" key="5">
    <source>
        <dbReference type="EMBL" id="TFK96993.1"/>
    </source>
</evidence>
<sequence length="755" mass="83785">MGRKAPKSAKKFATSGQLKKTIQARHKHQKALKRTQHRRGNKGGSKGAGGADDEEEEEGEGEEKPRGSKVKSVDDFLNGGFMNQDDDAEDSGDEDSMGADDDSEMDEEDAEEHDDNDDFASVDEIDDEGAAHLLELSKLAEKDPEFFKYLQENDRELLEFKAGPAGADADSEDEDAVMQDGDGDEEAEDAMPVLDMDLLRKWQRALLDHRSLRALRKLLIAFRSAAHMNEDDQVVAWKIDSSLVYDKLVVTALRYTPVVLAYHCPYKTLPNGRLKPPTQTPKLRSLQKMIISFFLNTTHLLSQLPEKSELLGIAVRESAKIVPYVSSGRRAVRGYVKKCLELWSTASVPDEVRISAYLAVKTVSDMGEESSAEAVMKNMYLTFVRTSKLTTPFTLPSITLMKNSAADMFCIPELAGTSYQLAFGYIRQLAIHLRNSVKVKTKEAYKLVYNWQYVHCIDFWCQVLAKSCSKSLETQSGKESELKPLVYPLVQVALGAIKLIPNTRSYPLHLHLLRSLLHLTKHTSTYIPLFPFLLPILSSSLSPTSPPKSSTLKPLDLESTIRCPAQYAKTRVYLGALVEEAGYVLAEWLGSEGVRGSVAFPEVCVPIQVALRKLVKGASSSSSSSKPGKGKGKGKGPGGILSKEIALIKTLIERIDDASLFVSNKRTLANASKAFGPSSMDAVRAWEVEMGKEEGPLGKYVKTLRKGREQRRKLIEKAREGEDEILEEESDDEDEEEDSEMGEGEDEEELFSDDE</sequence>
<comment type="subcellular location">
    <subcellularLocation>
        <location evidence="1">Nucleus</location>
    </subcellularLocation>
</comment>
<name>A0A5C3QF87_9AGAR</name>
<feature type="compositionally biased region" description="Acidic residues" evidence="4">
    <location>
        <begin position="51"/>
        <end position="61"/>
    </location>
</feature>
<feature type="compositionally biased region" description="Acidic residues" evidence="4">
    <location>
        <begin position="169"/>
        <end position="185"/>
    </location>
</feature>
<dbReference type="PANTHER" id="PTHR12687:SF4">
    <property type="entry name" value="NUCLEOLAR COMPLEX PROTEIN 2 HOMOLOG"/>
    <property type="match status" value="1"/>
</dbReference>
<organism evidence="5 6">
    <name type="scientific">Pterulicium gracile</name>
    <dbReference type="NCBI Taxonomy" id="1884261"/>
    <lineage>
        <taxon>Eukaryota</taxon>
        <taxon>Fungi</taxon>
        <taxon>Dikarya</taxon>
        <taxon>Basidiomycota</taxon>
        <taxon>Agaricomycotina</taxon>
        <taxon>Agaricomycetes</taxon>
        <taxon>Agaricomycetidae</taxon>
        <taxon>Agaricales</taxon>
        <taxon>Pleurotineae</taxon>
        <taxon>Pterulaceae</taxon>
        <taxon>Pterulicium</taxon>
    </lineage>
</organism>
<feature type="compositionally biased region" description="Low complexity" evidence="4">
    <location>
        <begin position="618"/>
        <end position="627"/>
    </location>
</feature>
<feature type="compositionally biased region" description="Basic residues" evidence="4">
    <location>
        <begin position="22"/>
        <end position="41"/>
    </location>
</feature>
<feature type="compositionally biased region" description="Acidic residues" evidence="4">
    <location>
        <begin position="84"/>
        <end position="121"/>
    </location>
</feature>
<dbReference type="OrthoDB" id="10266662at2759"/>
<comment type="similarity">
    <text evidence="2">Belongs to the NOC2 family.</text>
</comment>
<dbReference type="Pfam" id="PF03715">
    <property type="entry name" value="Noc2"/>
    <property type="match status" value="1"/>
</dbReference>
<protein>
    <submittedName>
        <fullName evidence="5">Noc2p family-domain-containing protein</fullName>
    </submittedName>
</protein>
<proteinExistence type="inferred from homology"/>
<dbReference type="GO" id="GO:0042273">
    <property type="term" value="P:ribosomal large subunit biogenesis"/>
    <property type="evidence" value="ECO:0007669"/>
    <property type="project" value="TreeGrafter"/>
</dbReference>
<feature type="region of interest" description="Disordered" evidence="4">
    <location>
        <begin position="715"/>
        <end position="755"/>
    </location>
</feature>